<feature type="site" description="Interaction with substrate tRNA" evidence="10">
    <location>
        <position position="129"/>
    </location>
</feature>
<comment type="caution">
    <text evidence="14">The sequence shown here is derived from an EMBL/GenBank/DDBJ whole genome shotgun (WGS) entry which is preliminary data.</text>
</comment>
<dbReference type="NCBIfam" id="TIGR00174">
    <property type="entry name" value="miaA"/>
    <property type="match status" value="1"/>
</dbReference>
<accession>A0A3L8PKN2</accession>
<dbReference type="Proteomes" id="UP000282515">
    <property type="component" value="Unassembled WGS sequence"/>
</dbReference>
<keyword evidence="8 10" id="KW-0460">Magnesium</keyword>
<dbReference type="GO" id="GO:0005524">
    <property type="term" value="F:ATP binding"/>
    <property type="evidence" value="ECO:0007669"/>
    <property type="project" value="UniProtKB-UniRule"/>
</dbReference>
<organism evidence="14 15">
    <name type="scientific">Aeromicrobium phragmitis</name>
    <dbReference type="NCBI Taxonomy" id="2478914"/>
    <lineage>
        <taxon>Bacteria</taxon>
        <taxon>Bacillati</taxon>
        <taxon>Actinomycetota</taxon>
        <taxon>Actinomycetes</taxon>
        <taxon>Propionibacteriales</taxon>
        <taxon>Nocardioidaceae</taxon>
        <taxon>Aeromicrobium</taxon>
    </lineage>
</organism>
<dbReference type="AlphaFoldDB" id="A0A3L8PKN2"/>
<evidence type="ECO:0000256" key="10">
    <source>
        <dbReference type="HAMAP-Rule" id="MF_00185"/>
    </source>
</evidence>
<evidence type="ECO:0000256" key="11">
    <source>
        <dbReference type="RuleBase" id="RU003783"/>
    </source>
</evidence>
<protein>
    <recommendedName>
        <fullName evidence="10">tRNA dimethylallyltransferase</fullName>
        <ecNumber evidence="10">2.5.1.75</ecNumber>
    </recommendedName>
    <alternativeName>
        <fullName evidence="10">Dimethylallyl diphosphate:tRNA dimethylallyltransferase</fullName>
        <shortName evidence="10">DMAPP:tRNA dimethylallyltransferase</shortName>
        <shortName evidence="10">DMATase</shortName>
    </alternativeName>
    <alternativeName>
        <fullName evidence="10">Isopentenyl-diphosphate:tRNA isopentenyltransferase</fullName>
        <shortName evidence="10">IPP transferase</shortName>
        <shortName evidence="10">IPPT</shortName>
        <shortName evidence="10">IPTase</shortName>
    </alternativeName>
</protein>
<evidence type="ECO:0000256" key="3">
    <source>
        <dbReference type="ARBA" id="ARBA00005842"/>
    </source>
</evidence>
<keyword evidence="6 10" id="KW-0547">Nucleotide-binding</keyword>
<dbReference type="PANTHER" id="PTHR11088">
    <property type="entry name" value="TRNA DIMETHYLALLYLTRANSFERASE"/>
    <property type="match status" value="1"/>
</dbReference>
<feature type="binding site" evidence="10">
    <location>
        <begin position="40"/>
        <end position="45"/>
    </location>
    <ligand>
        <name>substrate</name>
    </ligand>
</feature>
<dbReference type="Gene3D" id="1.10.20.140">
    <property type="match status" value="1"/>
</dbReference>
<dbReference type="SUPFAM" id="SSF52540">
    <property type="entry name" value="P-loop containing nucleoside triphosphate hydrolases"/>
    <property type="match status" value="2"/>
</dbReference>
<dbReference type="InterPro" id="IPR027417">
    <property type="entry name" value="P-loop_NTPase"/>
</dbReference>
<gene>
    <name evidence="10 14" type="primary">miaA</name>
    <name evidence="14" type="ORF">D9V41_08205</name>
</gene>
<evidence type="ECO:0000256" key="12">
    <source>
        <dbReference type="RuleBase" id="RU003784"/>
    </source>
</evidence>
<comment type="subunit">
    <text evidence="10">Monomer.</text>
</comment>
<dbReference type="HAMAP" id="MF_00185">
    <property type="entry name" value="IPP_trans"/>
    <property type="match status" value="1"/>
</dbReference>
<dbReference type="EC" id="2.5.1.75" evidence="10"/>
<evidence type="ECO:0000256" key="5">
    <source>
        <dbReference type="ARBA" id="ARBA00022694"/>
    </source>
</evidence>
<dbReference type="Pfam" id="PF01715">
    <property type="entry name" value="IPPT"/>
    <property type="match status" value="1"/>
</dbReference>
<evidence type="ECO:0000256" key="1">
    <source>
        <dbReference type="ARBA" id="ARBA00001946"/>
    </source>
</evidence>
<sequence>MVSSFHVDARALALVGSHATCETEHVPETRRRVVAVVGPTAAGKTALSVALCQRIGGEVVNGDAVQLFRGMDIGSAKAEPAERAGVPHHLLDVLDVTQEANVAEFQRDARAAIDAVRSRGATPVLVGGSSLYVRAVLDPLDFPGTDPAVRARWSAELESRGPEALHAVLEERDPQAAAQILPSNGRRIVRALEVVELTGRPFTAAMPGYRSVYDDLVMIGLSVPRDVLDARIEKRVAQMWADGFVEEVRTLRAQGLERSMTASRALGYQQVLAYLRGEIGEHEAIAQTTAGTRKFARRQERMFRKDPRISWLDVDDHALVERAVALASSA</sequence>
<dbReference type="Gene3D" id="3.40.50.300">
    <property type="entry name" value="P-loop containing nucleotide triphosphate hydrolases"/>
    <property type="match status" value="1"/>
</dbReference>
<comment type="similarity">
    <text evidence="3 10 13">Belongs to the IPP transferase family.</text>
</comment>
<dbReference type="EMBL" id="RDBF01000005">
    <property type="protein sequence ID" value="RLV55881.1"/>
    <property type="molecule type" value="Genomic_DNA"/>
</dbReference>
<evidence type="ECO:0000256" key="6">
    <source>
        <dbReference type="ARBA" id="ARBA00022741"/>
    </source>
</evidence>
<dbReference type="FunFam" id="1.10.20.140:FF:000001">
    <property type="entry name" value="tRNA dimethylallyltransferase"/>
    <property type="match status" value="1"/>
</dbReference>
<evidence type="ECO:0000256" key="13">
    <source>
        <dbReference type="RuleBase" id="RU003785"/>
    </source>
</evidence>
<evidence type="ECO:0000256" key="7">
    <source>
        <dbReference type="ARBA" id="ARBA00022840"/>
    </source>
</evidence>
<evidence type="ECO:0000256" key="4">
    <source>
        <dbReference type="ARBA" id="ARBA00022679"/>
    </source>
</evidence>
<dbReference type="GO" id="GO:0006400">
    <property type="term" value="P:tRNA modification"/>
    <property type="evidence" value="ECO:0007669"/>
    <property type="project" value="TreeGrafter"/>
</dbReference>
<dbReference type="InterPro" id="IPR018022">
    <property type="entry name" value="IPT"/>
</dbReference>
<feature type="binding site" evidence="10">
    <location>
        <begin position="38"/>
        <end position="45"/>
    </location>
    <ligand>
        <name>ATP</name>
        <dbReference type="ChEBI" id="CHEBI:30616"/>
    </ligand>
</feature>
<comment type="cofactor">
    <cofactor evidence="1 10">
        <name>Mg(2+)</name>
        <dbReference type="ChEBI" id="CHEBI:18420"/>
    </cofactor>
</comment>
<comment type="catalytic activity">
    <reaction evidence="9 10 11">
        <text>adenosine(37) in tRNA + dimethylallyl diphosphate = N(6)-dimethylallyladenosine(37) in tRNA + diphosphate</text>
        <dbReference type="Rhea" id="RHEA:26482"/>
        <dbReference type="Rhea" id="RHEA-COMP:10162"/>
        <dbReference type="Rhea" id="RHEA-COMP:10375"/>
        <dbReference type="ChEBI" id="CHEBI:33019"/>
        <dbReference type="ChEBI" id="CHEBI:57623"/>
        <dbReference type="ChEBI" id="CHEBI:74411"/>
        <dbReference type="ChEBI" id="CHEBI:74415"/>
        <dbReference type="EC" id="2.5.1.75"/>
    </reaction>
</comment>
<dbReference type="PANTHER" id="PTHR11088:SF60">
    <property type="entry name" value="TRNA DIMETHYLALLYLTRANSFERASE"/>
    <property type="match status" value="1"/>
</dbReference>
<comment type="function">
    <text evidence="2 10 12">Catalyzes the transfer of a dimethylallyl group onto the adenine at position 37 in tRNAs that read codons beginning with uridine, leading to the formation of N6-(dimethylallyl)adenosine (i(6)A).</text>
</comment>
<name>A0A3L8PKN2_9ACTN</name>
<dbReference type="InterPro" id="IPR039657">
    <property type="entry name" value="Dimethylallyltransferase"/>
</dbReference>
<evidence type="ECO:0000256" key="9">
    <source>
        <dbReference type="ARBA" id="ARBA00049563"/>
    </source>
</evidence>
<evidence type="ECO:0000313" key="15">
    <source>
        <dbReference type="Proteomes" id="UP000282515"/>
    </source>
</evidence>
<evidence type="ECO:0000256" key="2">
    <source>
        <dbReference type="ARBA" id="ARBA00003213"/>
    </source>
</evidence>
<dbReference type="GO" id="GO:0052381">
    <property type="term" value="F:tRNA dimethylallyltransferase activity"/>
    <property type="evidence" value="ECO:0007669"/>
    <property type="project" value="UniProtKB-UniRule"/>
</dbReference>
<feature type="site" description="Interaction with substrate tRNA" evidence="10">
    <location>
        <position position="150"/>
    </location>
</feature>
<keyword evidence="5 10" id="KW-0819">tRNA processing</keyword>
<comment type="caution">
    <text evidence="10">Lacks conserved residue(s) required for the propagation of feature annotation.</text>
</comment>
<evidence type="ECO:0000313" key="14">
    <source>
        <dbReference type="EMBL" id="RLV55881.1"/>
    </source>
</evidence>
<keyword evidence="15" id="KW-1185">Reference proteome</keyword>
<keyword evidence="4 10" id="KW-0808">Transferase</keyword>
<keyword evidence="7 10" id="KW-0067">ATP-binding</keyword>
<evidence type="ECO:0000256" key="8">
    <source>
        <dbReference type="ARBA" id="ARBA00022842"/>
    </source>
</evidence>
<dbReference type="OrthoDB" id="9776390at2"/>
<proteinExistence type="inferred from homology"/>
<reference evidence="14 15" key="1">
    <citation type="submission" date="2018-10" db="EMBL/GenBank/DDBJ databases">
        <title>Aeromicrobium sp. 9W16Y-2 whole genome shotgun sequence.</title>
        <authorList>
            <person name="Li F."/>
        </authorList>
    </citation>
    <scope>NUCLEOTIDE SEQUENCE [LARGE SCALE GENOMIC DNA]</scope>
    <source>
        <strain evidence="14 15">9W16Y-2</strain>
    </source>
</reference>